<reference evidence="1" key="1">
    <citation type="journal article" date="2015" name="Nature">
        <title>Complex archaea that bridge the gap between prokaryotes and eukaryotes.</title>
        <authorList>
            <person name="Spang A."/>
            <person name="Saw J.H."/>
            <person name="Jorgensen S.L."/>
            <person name="Zaremba-Niedzwiedzka K."/>
            <person name="Martijn J."/>
            <person name="Lind A.E."/>
            <person name="van Eijk R."/>
            <person name="Schleper C."/>
            <person name="Guy L."/>
            <person name="Ettema T.J."/>
        </authorList>
    </citation>
    <scope>NUCLEOTIDE SEQUENCE</scope>
</reference>
<evidence type="ECO:0000313" key="1">
    <source>
        <dbReference type="EMBL" id="KKL05057.1"/>
    </source>
</evidence>
<gene>
    <name evidence="1" type="ORF">LCGC14_2609870</name>
</gene>
<comment type="caution">
    <text evidence="1">The sequence shown here is derived from an EMBL/GenBank/DDBJ whole genome shotgun (WGS) entry which is preliminary data.</text>
</comment>
<organism evidence="1">
    <name type="scientific">marine sediment metagenome</name>
    <dbReference type="NCBI Taxonomy" id="412755"/>
    <lineage>
        <taxon>unclassified sequences</taxon>
        <taxon>metagenomes</taxon>
        <taxon>ecological metagenomes</taxon>
    </lineage>
</organism>
<dbReference type="AlphaFoldDB" id="A0A0F9ATU1"/>
<sequence>MRLAQRTQQATIQGYTDQGGWLITTGYVVDDLVNDTGVEYVCIVAHTSTAADRPGVGANWTDFWGILDSTTDAFEMEDFSKAVFHMPGTWDAANIGFQVAYEPEGTYLPLYDDSGNLVAITPVVDRSYAFPSSLEGAKYVKLWSNSAGTDVLQAADRIIQLDFKA</sequence>
<proteinExistence type="predicted"/>
<dbReference type="Gene3D" id="2.10.10.20">
    <property type="entry name" value="Carbohydrate-binding module superfamily 5/12"/>
    <property type="match status" value="1"/>
</dbReference>
<protein>
    <submittedName>
        <fullName evidence="1">Uncharacterized protein</fullName>
    </submittedName>
</protein>
<dbReference type="EMBL" id="LAZR01044276">
    <property type="protein sequence ID" value="KKL05057.1"/>
    <property type="molecule type" value="Genomic_DNA"/>
</dbReference>
<accession>A0A0F9ATU1</accession>
<name>A0A0F9ATU1_9ZZZZ</name>